<protein>
    <submittedName>
        <fullName evidence="3">Tetratricopeptide repeat protein</fullName>
    </submittedName>
</protein>
<evidence type="ECO:0000313" key="3">
    <source>
        <dbReference type="EMBL" id="MBK1855741.1"/>
    </source>
</evidence>
<dbReference type="SUPFAM" id="SSF48452">
    <property type="entry name" value="TPR-like"/>
    <property type="match status" value="1"/>
</dbReference>
<keyword evidence="4" id="KW-1185">Reference proteome</keyword>
<evidence type="ECO:0000256" key="1">
    <source>
        <dbReference type="PROSITE-ProRule" id="PRU00339"/>
    </source>
</evidence>
<dbReference type="InterPro" id="IPR019734">
    <property type="entry name" value="TPR_rpt"/>
</dbReference>
<dbReference type="InterPro" id="IPR011990">
    <property type="entry name" value="TPR-like_helical_dom_sf"/>
</dbReference>
<dbReference type="AlphaFoldDB" id="A0AAE2SG44"/>
<feature type="signal peptide" evidence="2">
    <location>
        <begin position="1"/>
        <end position="25"/>
    </location>
</feature>
<feature type="repeat" description="TPR" evidence="1">
    <location>
        <begin position="55"/>
        <end position="88"/>
    </location>
</feature>
<dbReference type="EMBL" id="JAENIG010000008">
    <property type="protein sequence ID" value="MBK1855741.1"/>
    <property type="molecule type" value="Genomic_DNA"/>
</dbReference>
<name>A0AAE2SG44_9BACT</name>
<sequence length="326" mass="35390">MRKKAAFSPVICRISLSLGLMSSLAVITSCGPDASDIPLVNAAGGSAVGANSSAADTLLAQGQAYQAAGNNKKAISTYKELAKKYPYSKAAGEASFAEGQILDKEGDLFKAFEAYQRLITNHQASPHYSAAIKRQEAVAHAAANGVIKNNFLGMKTRISPDKVEKMLGQVRDNAPKAASASKAQYTIGQVWQKEGSADRAMAAYKRVDIDFASSPYAPDALYQTGEILVIKAERGNQNKANVNRARQIYNDLVQRYPSHPRAADARKRLSMLGGQDIQRSYDVAEFYRAKGQNQSALFYYREVMNMTKSGALYNQAKQRVAELSGQ</sequence>
<proteinExistence type="predicted"/>
<evidence type="ECO:0000256" key="2">
    <source>
        <dbReference type="SAM" id="SignalP"/>
    </source>
</evidence>
<organism evidence="3 4">
    <name type="scientific">Oceaniferula flava</name>
    <dbReference type="NCBI Taxonomy" id="2800421"/>
    <lineage>
        <taxon>Bacteria</taxon>
        <taxon>Pseudomonadati</taxon>
        <taxon>Verrucomicrobiota</taxon>
        <taxon>Verrucomicrobiia</taxon>
        <taxon>Verrucomicrobiales</taxon>
        <taxon>Verrucomicrobiaceae</taxon>
        <taxon>Oceaniferula</taxon>
    </lineage>
</organism>
<reference evidence="3" key="1">
    <citation type="submission" date="2021-01" db="EMBL/GenBank/DDBJ databases">
        <title>Modified the classification status of verrucomicrobia.</title>
        <authorList>
            <person name="Feng X."/>
        </authorList>
    </citation>
    <scope>NUCLEOTIDE SEQUENCE</scope>
    <source>
        <strain evidence="3">5K15</strain>
    </source>
</reference>
<evidence type="ECO:0000313" key="4">
    <source>
        <dbReference type="Proteomes" id="UP000634206"/>
    </source>
</evidence>
<dbReference type="RefSeq" id="WP_309490354.1">
    <property type="nucleotide sequence ID" value="NZ_JAENIG010000008.1"/>
</dbReference>
<dbReference type="Pfam" id="PF13174">
    <property type="entry name" value="TPR_6"/>
    <property type="match status" value="2"/>
</dbReference>
<accession>A0AAE2SG44</accession>
<keyword evidence="2" id="KW-0732">Signal</keyword>
<gene>
    <name evidence="3" type="ORF">JIN83_12270</name>
</gene>
<dbReference type="Gene3D" id="1.25.40.10">
    <property type="entry name" value="Tetratricopeptide repeat domain"/>
    <property type="match status" value="2"/>
</dbReference>
<dbReference type="Proteomes" id="UP000634206">
    <property type="component" value="Unassembled WGS sequence"/>
</dbReference>
<dbReference type="PROSITE" id="PS50005">
    <property type="entry name" value="TPR"/>
    <property type="match status" value="1"/>
</dbReference>
<feature type="chain" id="PRO_5042096663" evidence="2">
    <location>
        <begin position="26"/>
        <end position="326"/>
    </location>
</feature>
<comment type="caution">
    <text evidence="3">The sequence shown here is derived from an EMBL/GenBank/DDBJ whole genome shotgun (WGS) entry which is preliminary data.</text>
</comment>
<keyword evidence="1" id="KW-0802">TPR repeat</keyword>
<dbReference type="PROSITE" id="PS51257">
    <property type="entry name" value="PROKAR_LIPOPROTEIN"/>
    <property type="match status" value="1"/>
</dbReference>